<evidence type="ECO:0000313" key="3">
    <source>
        <dbReference type="Proteomes" id="UP000053815"/>
    </source>
</evidence>
<keyword evidence="3" id="KW-1185">Reference proteome</keyword>
<proteinExistence type="predicted"/>
<keyword evidence="1" id="KW-0472">Membrane</keyword>
<evidence type="ECO:0000313" key="2">
    <source>
        <dbReference type="EMBL" id="GAN03006.1"/>
    </source>
</evidence>
<dbReference type="AlphaFoldDB" id="A0A0C9M2K3"/>
<dbReference type="EMBL" id="DF836321">
    <property type="protein sequence ID" value="GAN03006.1"/>
    <property type="molecule type" value="Genomic_DNA"/>
</dbReference>
<reference evidence="2" key="1">
    <citation type="submission" date="2014-09" db="EMBL/GenBank/DDBJ databases">
        <title>Draft genome sequence of an oleaginous Mucoromycotina fungus Mucor ambiguus NBRC6742.</title>
        <authorList>
            <person name="Takeda I."/>
            <person name="Yamane N."/>
            <person name="Morita T."/>
            <person name="Tamano K."/>
            <person name="Machida M."/>
            <person name="Baker S."/>
            <person name="Koike H."/>
        </authorList>
    </citation>
    <scope>NUCLEOTIDE SEQUENCE</scope>
    <source>
        <strain evidence="2">NBRC 6742</strain>
    </source>
</reference>
<accession>A0A0C9M2K3</accession>
<keyword evidence="1" id="KW-0812">Transmembrane</keyword>
<evidence type="ECO:0000256" key="1">
    <source>
        <dbReference type="SAM" id="Phobius"/>
    </source>
</evidence>
<feature type="transmembrane region" description="Helical" evidence="1">
    <location>
        <begin position="50"/>
        <end position="69"/>
    </location>
</feature>
<name>A0A0C9M2K3_9FUNG</name>
<protein>
    <submittedName>
        <fullName evidence="2">Uncharacterized protein</fullName>
    </submittedName>
</protein>
<keyword evidence="1" id="KW-1133">Transmembrane helix</keyword>
<organism evidence="2">
    <name type="scientific">Mucor ambiguus</name>
    <dbReference type="NCBI Taxonomy" id="91626"/>
    <lineage>
        <taxon>Eukaryota</taxon>
        <taxon>Fungi</taxon>
        <taxon>Fungi incertae sedis</taxon>
        <taxon>Mucoromycota</taxon>
        <taxon>Mucoromycotina</taxon>
        <taxon>Mucoromycetes</taxon>
        <taxon>Mucorales</taxon>
        <taxon>Mucorineae</taxon>
        <taxon>Mucoraceae</taxon>
        <taxon>Mucor</taxon>
    </lineage>
</organism>
<sequence length="108" mass="12012">MGVELELNMLVSQLLPEDALDDVDEVRLLCTWGVVVALCLILLFDGFDVAVAGTVVVFCLLLTVVLVDVELVNVRRGNDVEADLTGIRLAEWLSVVRYFEDEEDMIQT</sequence>
<feature type="transmembrane region" description="Helical" evidence="1">
    <location>
        <begin position="26"/>
        <end position="44"/>
    </location>
</feature>
<gene>
    <name evidence="2" type="ORF">MAM1_0032c02456</name>
</gene>
<dbReference type="Proteomes" id="UP000053815">
    <property type="component" value="Unassembled WGS sequence"/>
</dbReference>